<dbReference type="KEGG" id="cbat:M666_02165"/>
<dbReference type="Gene3D" id="2.60.120.260">
    <property type="entry name" value="Galactose-binding domain-like"/>
    <property type="match status" value="2"/>
</dbReference>
<dbReference type="GO" id="GO:0016798">
    <property type="term" value="F:hydrolase activity, acting on glycosyl bonds"/>
    <property type="evidence" value="ECO:0007669"/>
    <property type="project" value="InterPro"/>
</dbReference>
<accession>A0AAU8R896</accession>
<dbReference type="InterPro" id="IPR008979">
    <property type="entry name" value="Galactose-bd-like_sf"/>
</dbReference>
<feature type="domain" description="CBM-cenC" evidence="2">
    <location>
        <begin position="267"/>
        <end position="385"/>
    </location>
</feature>
<gene>
    <name evidence="3" type="ORF">M666_02165</name>
</gene>
<proteinExistence type="predicted"/>
<protein>
    <recommendedName>
        <fullName evidence="2">CBM-cenC domain-containing protein</fullName>
    </recommendedName>
</protein>
<organism evidence="3 4">
    <name type="scientific">Cellulophaga baltica 18</name>
    <dbReference type="NCBI Taxonomy" id="1348584"/>
    <lineage>
        <taxon>Bacteria</taxon>
        <taxon>Pseudomonadati</taxon>
        <taxon>Bacteroidota</taxon>
        <taxon>Flavobacteriia</taxon>
        <taxon>Flavobacteriales</taxon>
        <taxon>Flavobacteriaceae</taxon>
        <taxon>Cellulophaga</taxon>
    </lineage>
</organism>
<evidence type="ECO:0000259" key="2">
    <source>
        <dbReference type="Pfam" id="PF02018"/>
    </source>
</evidence>
<feature type="domain" description="CBM-cenC" evidence="2">
    <location>
        <begin position="125"/>
        <end position="233"/>
    </location>
</feature>
<sequence length="409" mass="44301">MLFSCEEDDSVNVVELSEAPSFTATVSPEDSGLYYFENTTPNKGDFYSYFEISDANVKYNGNEILEYAFGSSGTKTITLTVIGTYDNDVVTQEIDVVLPPPSDVRVITNPENLFANGYLLEGEGDEFTNWSKNNGAANMTAEATDVLVGFRALKVSNSEEGPEEWKVQFVSDPTPTVVDEQYTVSMWLKGAPNEVRFSTNPGVGGDQYAGGYTITEDWTQYSWTFTANSATTIVALDMGKSLGTFLVDAIELVPGTAALPLPANDSALLNGDLEEGDGADFANWSQNNGADNMTEELTNVLSGSRALKVSNAEEGPEEWKVQFVSDAFDTESGATYTASIWIKGAGAEVRYSTNPGLGNEQYAGNYTATDEWTKYSWTFTANTATTLLSLDMGKSAATFYVDAIKVVKD</sequence>
<dbReference type="InterPro" id="IPR003305">
    <property type="entry name" value="CenC_carb-bd"/>
</dbReference>
<dbReference type="EMBL" id="CP009976">
    <property type="protein sequence ID" value="AIZ40482.1"/>
    <property type="molecule type" value="Genomic_DNA"/>
</dbReference>
<evidence type="ECO:0000313" key="3">
    <source>
        <dbReference type="EMBL" id="AIZ40482.1"/>
    </source>
</evidence>
<name>A0AAU8R896_9FLAO</name>
<evidence type="ECO:0000256" key="1">
    <source>
        <dbReference type="ARBA" id="ARBA00022801"/>
    </source>
</evidence>
<dbReference type="Proteomes" id="UP000030786">
    <property type="component" value="Chromosome"/>
</dbReference>
<dbReference type="Pfam" id="PF02018">
    <property type="entry name" value="CBM_4_9"/>
    <property type="match status" value="2"/>
</dbReference>
<evidence type="ECO:0000313" key="4">
    <source>
        <dbReference type="Proteomes" id="UP000030786"/>
    </source>
</evidence>
<dbReference type="SUPFAM" id="SSF49785">
    <property type="entry name" value="Galactose-binding domain-like"/>
    <property type="match status" value="2"/>
</dbReference>
<dbReference type="AlphaFoldDB" id="A0AAU8R896"/>
<reference evidence="3 4" key="1">
    <citation type="journal article" date="2014" name="Environ. Microbiol.">
        <title>Contrasting genomic patterns and infection strategies of two co-existing Bacteroidetes podovirus genera.</title>
        <authorList>
            <person name="Holmfeldt K."/>
            <person name="Howard-Varona C."/>
            <person name="Solonenko N."/>
            <person name="Sullivan M.B."/>
        </authorList>
    </citation>
    <scope>NUCLEOTIDE SEQUENCE [LARGE SCALE GENOMIC DNA]</scope>
    <source>
        <strain evidence="3 4">18</strain>
    </source>
</reference>
<keyword evidence="1" id="KW-0378">Hydrolase</keyword>